<evidence type="ECO:0000256" key="3">
    <source>
        <dbReference type="ARBA" id="ARBA00023125"/>
    </source>
</evidence>
<dbReference type="InterPro" id="IPR000847">
    <property type="entry name" value="LysR_HTH_N"/>
</dbReference>
<feature type="domain" description="HTH lysR-type" evidence="5">
    <location>
        <begin position="1"/>
        <end position="60"/>
    </location>
</feature>
<dbReference type="CDD" id="cd05466">
    <property type="entry name" value="PBP2_LTTR_substrate"/>
    <property type="match status" value="1"/>
</dbReference>
<proteinExistence type="inferred from homology"/>
<dbReference type="PRINTS" id="PR00039">
    <property type="entry name" value="HTHLYSR"/>
</dbReference>
<dbReference type="EMBL" id="CAKJTI010000018">
    <property type="protein sequence ID" value="CAG9613880.1"/>
    <property type="molecule type" value="Genomic_DNA"/>
</dbReference>
<dbReference type="Gene3D" id="1.10.10.10">
    <property type="entry name" value="Winged helix-like DNA-binding domain superfamily/Winged helix DNA-binding domain"/>
    <property type="match status" value="1"/>
</dbReference>
<keyword evidence="3" id="KW-0238">DNA-binding</keyword>
<accession>A0ABM8YDR8</accession>
<dbReference type="InterPro" id="IPR036388">
    <property type="entry name" value="WH-like_DNA-bd_sf"/>
</dbReference>
<comment type="similarity">
    <text evidence="1">Belongs to the LysR transcriptional regulatory family.</text>
</comment>
<sequence>MDIRQLRYFRIIAEEGQISRAAKKLHMAQPPLSQQLRLMEEEIGAVLLERKRNGKTMELTEAGKVLYKKAQNILNLFEESILEVKEAGEGIRGSLSIGTVVSCVSYLPKRIQYFHENYPMVSFKLWGGDQVELGKQLENRNIELAIVRLPLEMEGLSMIPLGMESFVFVVPKDWQTFHSKEAIQMKEIEDIPLLLVHRTKGEGVYERIIEECERFEFQPNILCECPDVNILLSLVEAGIGASILPKSSVSTFRNIGIRVLDILDSSLQSETALVWLKQRYLSKAARRFIELF</sequence>
<organism evidence="6 7">
    <name type="scientific">Bacillus rhizoplanae</name>
    <dbReference type="NCBI Taxonomy" id="2880966"/>
    <lineage>
        <taxon>Bacteria</taxon>
        <taxon>Bacillati</taxon>
        <taxon>Bacillota</taxon>
        <taxon>Bacilli</taxon>
        <taxon>Bacillales</taxon>
        <taxon>Bacillaceae</taxon>
        <taxon>Bacillus</taxon>
    </lineage>
</organism>
<comment type="caution">
    <text evidence="6">The sequence shown here is derived from an EMBL/GenBank/DDBJ whole genome shotgun (WGS) entry which is preliminary data.</text>
</comment>
<dbReference type="SUPFAM" id="SSF53850">
    <property type="entry name" value="Periplasmic binding protein-like II"/>
    <property type="match status" value="1"/>
</dbReference>
<evidence type="ECO:0000256" key="1">
    <source>
        <dbReference type="ARBA" id="ARBA00009437"/>
    </source>
</evidence>
<dbReference type="PROSITE" id="PS50931">
    <property type="entry name" value="HTH_LYSR"/>
    <property type="match status" value="1"/>
</dbReference>
<dbReference type="SUPFAM" id="SSF46785">
    <property type="entry name" value="Winged helix' DNA-binding domain"/>
    <property type="match status" value="1"/>
</dbReference>
<dbReference type="InterPro" id="IPR036390">
    <property type="entry name" value="WH_DNA-bd_sf"/>
</dbReference>
<keyword evidence="7" id="KW-1185">Reference proteome</keyword>
<keyword evidence="2" id="KW-0805">Transcription regulation</keyword>
<evidence type="ECO:0000256" key="4">
    <source>
        <dbReference type="ARBA" id="ARBA00023163"/>
    </source>
</evidence>
<evidence type="ECO:0000259" key="5">
    <source>
        <dbReference type="PROSITE" id="PS50931"/>
    </source>
</evidence>
<keyword evidence="4" id="KW-0804">Transcription</keyword>
<evidence type="ECO:0000313" key="7">
    <source>
        <dbReference type="Proteomes" id="UP000789423"/>
    </source>
</evidence>
<protein>
    <submittedName>
        <fullName evidence="6">HTH-type transcriptional regulator CynR</fullName>
    </submittedName>
</protein>
<reference evidence="6 7" key="1">
    <citation type="submission" date="2021-10" db="EMBL/GenBank/DDBJ databases">
        <authorList>
            <person name="Criscuolo A."/>
        </authorList>
    </citation>
    <scope>NUCLEOTIDE SEQUENCE [LARGE SCALE GENOMIC DNA]</scope>
    <source>
        <strain evidence="7">CIP 111899</strain>
    </source>
</reference>
<gene>
    <name evidence="6" type="primary">cynR_1</name>
    <name evidence="6" type="ORF">BACCIP111899_03100</name>
</gene>
<dbReference type="InterPro" id="IPR005119">
    <property type="entry name" value="LysR_subst-bd"/>
</dbReference>
<dbReference type="Gene3D" id="3.40.190.290">
    <property type="match status" value="1"/>
</dbReference>
<dbReference type="Pfam" id="PF00126">
    <property type="entry name" value="HTH_1"/>
    <property type="match status" value="1"/>
</dbReference>
<dbReference type="RefSeq" id="WP_230575909.1">
    <property type="nucleotide sequence ID" value="NZ_CAKJTI010000018.1"/>
</dbReference>
<dbReference type="PANTHER" id="PTHR30346">
    <property type="entry name" value="TRANSCRIPTIONAL DUAL REGULATOR HCAR-RELATED"/>
    <property type="match status" value="1"/>
</dbReference>
<dbReference type="PANTHER" id="PTHR30346:SF28">
    <property type="entry name" value="HTH-TYPE TRANSCRIPTIONAL REGULATOR CYNR"/>
    <property type="match status" value="1"/>
</dbReference>
<dbReference type="Pfam" id="PF03466">
    <property type="entry name" value="LysR_substrate"/>
    <property type="match status" value="1"/>
</dbReference>
<evidence type="ECO:0000256" key="2">
    <source>
        <dbReference type="ARBA" id="ARBA00023015"/>
    </source>
</evidence>
<dbReference type="Proteomes" id="UP000789423">
    <property type="component" value="Unassembled WGS sequence"/>
</dbReference>
<evidence type="ECO:0000313" key="6">
    <source>
        <dbReference type="EMBL" id="CAG9613880.1"/>
    </source>
</evidence>
<name>A0ABM8YDR8_9BACI</name>